<evidence type="ECO:0000313" key="2">
    <source>
        <dbReference type="Proteomes" id="UP000391919"/>
    </source>
</evidence>
<proteinExistence type="predicted"/>
<protein>
    <submittedName>
        <fullName evidence="1">Uncharacterized protein</fullName>
    </submittedName>
</protein>
<accession>A0A5J4JMV9</accession>
<dbReference type="AlphaFoldDB" id="A0A5J4JMV9"/>
<dbReference type="Proteomes" id="UP000391919">
    <property type="component" value="Unassembled WGS sequence"/>
</dbReference>
<keyword evidence="2" id="KW-1185">Reference proteome</keyword>
<evidence type="ECO:0000313" key="1">
    <source>
        <dbReference type="EMBL" id="GER71908.1"/>
    </source>
</evidence>
<gene>
    <name evidence="1" type="ORF">BpJC7_32110</name>
</gene>
<reference evidence="1 2" key="1">
    <citation type="submission" date="2019-09" db="EMBL/GenBank/DDBJ databases">
        <title>Draft genome sequence of Bacillus sp. JC-7.</title>
        <authorList>
            <person name="Tanaka N."/>
            <person name="Shiwa Y."/>
            <person name="Fujita N."/>
            <person name="Tanasupawat S."/>
        </authorList>
    </citation>
    <scope>NUCLEOTIDE SEQUENCE [LARGE SCALE GENOMIC DNA]</scope>
    <source>
        <strain evidence="1 2">JC-7</strain>
    </source>
</reference>
<name>A0A5J4JMV9_9BACI</name>
<organism evidence="1 2">
    <name type="scientific">Weizmannia acidilactici</name>
    <dbReference type="NCBI Taxonomy" id="2607726"/>
    <lineage>
        <taxon>Bacteria</taxon>
        <taxon>Bacillati</taxon>
        <taxon>Bacillota</taxon>
        <taxon>Bacilli</taxon>
        <taxon>Bacillales</taxon>
        <taxon>Bacillaceae</taxon>
        <taxon>Heyndrickxia</taxon>
    </lineage>
</organism>
<sequence length="49" mass="5793">MTVVFEFLYELGMAFCNSLNSFALLELPEKYEPVGQEMIEEEKRNKNFL</sequence>
<comment type="caution">
    <text evidence="1">The sequence shown here is derived from an EMBL/GenBank/DDBJ whole genome shotgun (WGS) entry which is preliminary data.</text>
</comment>
<dbReference type="EMBL" id="BKZQ01000099">
    <property type="protein sequence ID" value="GER71908.1"/>
    <property type="molecule type" value="Genomic_DNA"/>
</dbReference>